<sequence length="200" mass="22609">MGVNKSFQREYSINDGIHFINDGVWSAPPIYIYLKAGLPQRYNLSFGLTSNFVSTGLTAGLSKRVKQFSDNKSEISIGAGGTAVIVPKQFWQIPEPVGIDRIIPDFVNWGVYFSVDYFKSMKDDGFSLKYIIEYQHADSSMFDFTNVFDNVNNIFFFAYEKKMGKSFHIMPYLSMSIGFDIFTKGNVYCGGAAGITLFFR</sequence>
<name>A0A350HBM6_UNCW3</name>
<organism evidence="1 2">
    <name type="scientific">candidate division WOR-3 bacterium</name>
    <dbReference type="NCBI Taxonomy" id="2052148"/>
    <lineage>
        <taxon>Bacteria</taxon>
        <taxon>Bacteria division WOR-3</taxon>
    </lineage>
</organism>
<proteinExistence type="predicted"/>
<dbReference type="Proteomes" id="UP000264062">
    <property type="component" value="Unassembled WGS sequence"/>
</dbReference>
<dbReference type="AlphaFoldDB" id="A0A350HBM6"/>
<accession>A0A350HBM6</accession>
<protein>
    <submittedName>
        <fullName evidence="1">Uncharacterized protein</fullName>
    </submittedName>
</protein>
<comment type="caution">
    <text evidence="1">The sequence shown here is derived from an EMBL/GenBank/DDBJ whole genome shotgun (WGS) entry which is preliminary data.</text>
</comment>
<reference evidence="1 2" key="1">
    <citation type="journal article" date="2018" name="Nat. Biotechnol.">
        <title>A standardized bacterial taxonomy based on genome phylogeny substantially revises the tree of life.</title>
        <authorList>
            <person name="Parks D.H."/>
            <person name="Chuvochina M."/>
            <person name="Waite D.W."/>
            <person name="Rinke C."/>
            <person name="Skarshewski A."/>
            <person name="Chaumeil P.A."/>
            <person name="Hugenholtz P."/>
        </authorList>
    </citation>
    <scope>NUCLEOTIDE SEQUENCE [LARGE SCALE GENOMIC DNA]</scope>
    <source>
        <strain evidence="1">UBA9956</strain>
    </source>
</reference>
<evidence type="ECO:0000313" key="2">
    <source>
        <dbReference type="Proteomes" id="UP000264062"/>
    </source>
</evidence>
<dbReference type="EMBL" id="DMZY01000209">
    <property type="protein sequence ID" value="HAV92942.1"/>
    <property type="molecule type" value="Genomic_DNA"/>
</dbReference>
<gene>
    <name evidence="1" type="ORF">DCW38_07180</name>
</gene>
<evidence type="ECO:0000313" key="1">
    <source>
        <dbReference type="EMBL" id="HAV92942.1"/>
    </source>
</evidence>